<reference evidence="2 3" key="1">
    <citation type="journal article" date="2018" name="Sci. Rep.">
        <title>A complete Leishmania donovani reference genome identifies novel genetic variations associated with virulence.</title>
        <authorList>
            <person name="Lypaczewski P."/>
            <person name="Hoshizaki J."/>
            <person name="Zhang W.-W."/>
            <person name="McCall L.-I."/>
            <person name="Torcivia-Rodriguez J."/>
            <person name="Simonyan V."/>
            <person name="Kaur A."/>
            <person name="Dewar K."/>
            <person name="Matlashewski G."/>
        </authorList>
    </citation>
    <scope>NUCLEOTIDE SEQUENCE [LARGE SCALE GENOMIC DNA]</scope>
    <source>
        <strain evidence="2 3">LdCL</strain>
    </source>
</reference>
<dbReference type="AlphaFoldDB" id="A0A3Q8IBA4"/>
<sequence length="310" mass="32909">MSTHGRSAGDVLARMSDEEDDGVPEDLELTFVPASKRRGPASSHAVGHHAGNAVPSTLTSSTDSGPTVSSNPKPRAETVYERERNAKVRQLLAEQQRTTPGVVFSLDAFEAPPPDQYTLAGFQEAPGTSAPSSSPAPYNREDQRRGFLQYRGRGGAEGGGRGEPSGGGGPRRYRMPNPNMSEEEQARFIRHRRNMAVIRNALREVDPDTLEYMQVTQAPDQLPLNKNRESFSKPYFSTDRGRGGVDAGGGRSMSSYRGRGGGGGMRGRGGSSFSPYSVGRGTGTTRGDGLGRGGGSGGGGRRSAPFSPYS</sequence>
<feature type="compositionally biased region" description="Gly residues" evidence="1">
    <location>
        <begin position="280"/>
        <end position="301"/>
    </location>
</feature>
<feature type="compositionally biased region" description="Low complexity" evidence="1">
    <location>
        <begin position="125"/>
        <end position="137"/>
    </location>
</feature>
<feature type="compositionally biased region" description="Polar residues" evidence="1">
    <location>
        <begin position="54"/>
        <end position="72"/>
    </location>
</feature>
<organism evidence="2 3">
    <name type="scientific">Leishmania donovani</name>
    <dbReference type="NCBI Taxonomy" id="5661"/>
    <lineage>
        <taxon>Eukaryota</taxon>
        <taxon>Discoba</taxon>
        <taxon>Euglenozoa</taxon>
        <taxon>Kinetoplastea</taxon>
        <taxon>Metakinetoplastina</taxon>
        <taxon>Trypanosomatida</taxon>
        <taxon>Trypanosomatidae</taxon>
        <taxon>Leishmaniinae</taxon>
        <taxon>Leishmania</taxon>
    </lineage>
</organism>
<dbReference type="VEuPathDB" id="TriTrypDB:LDHU3_24.0930"/>
<feature type="compositionally biased region" description="Acidic residues" evidence="1">
    <location>
        <begin position="17"/>
        <end position="28"/>
    </location>
</feature>
<keyword evidence="3" id="KW-1185">Reference proteome</keyword>
<dbReference type="Proteomes" id="UP000274082">
    <property type="component" value="Chromosome 24"/>
</dbReference>
<dbReference type="EMBL" id="CP029523">
    <property type="protein sequence ID" value="AYU79162.1"/>
    <property type="molecule type" value="Genomic_DNA"/>
</dbReference>
<dbReference type="VEuPathDB" id="TriTrypDB:LdBPK_240800.1"/>
<name>A0A3Q8IBA4_LEIDO</name>
<protein>
    <submittedName>
        <fullName evidence="2">Uncharacterized protein</fullName>
    </submittedName>
</protein>
<feature type="region of interest" description="Disordered" evidence="1">
    <location>
        <begin position="1"/>
        <end position="84"/>
    </location>
</feature>
<proteinExistence type="predicted"/>
<dbReference type="VEuPathDB" id="TriTrypDB:LdCL_240013000"/>
<gene>
    <name evidence="2" type="ORF">LdCL_240013000</name>
</gene>
<feature type="compositionally biased region" description="Basic and acidic residues" evidence="1">
    <location>
        <begin position="74"/>
        <end position="84"/>
    </location>
</feature>
<dbReference type="OrthoDB" id="267409at2759"/>
<feature type="compositionally biased region" description="Gly residues" evidence="1">
    <location>
        <begin position="152"/>
        <end position="170"/>
    </location>
</feature>
<accession>A0A3Q8IBA4</accession>
<feature type="region of interest" description="Disordered" evidence="1">
    <location>
        <begin position="106"/>
        <end position="187"/>
    </location>
</feature>
<feature type="region of interest" description="Disordered" evidence="1">
    <location>
        <begin position="224"/>
        <end position="310"/>
    </location>
</feature>
<evidence type="ECO:0000313" key="2">
    <source>
        <dbReference type="EMBL" id="AYU79162.1"/>
    </source>
</evidence>
<evidence type="ECO:0000313" key="3">
    <source>
        <dbReference type="Proteomes" id="UP000274082"/>
    </source>
</evidence>
<feature type="compositionally biased region" description="Gly residues" evidence="1">
    <location>
        <begin position="258"/>
        <end position="270"/>
    </location>
</feature>
<evidence type="ECO:0000256" key="1">
    <source>
        <dbReference type="SAM" id="MobiDB-lite"/>
    </source>
</evidence>